<evidence type="ECO:0000313" key="3">
    <source>
        <dbReference type="Proteomes" id="UP000053647"/>
    </source>
</evidence>
<reference evidence="3" key="2">
    <citation type="submission" date="2015-01" db="EMBL/GenBank/DDBJ databases">
        <title>Evolutionary Origins and Diversification of the Mycorrhizal Mutualists.</title>
        <authorList>
            <consortium name="DOE Joint Genome Institute"/>
            <consortium name="Mycorrhizal Genomics Consortium"/>
            <person name="Kohler A."/>
            <person name="Kuo A."/>
            <person name="Nagy L.G."/>
            <person name="Floudas D."/>
            <person name="Copeland A."/>
            <person name="Barry K.W."/>
            <person name="Cichocki N."/>
            <person name="Veneault-Fourrey C."/>
            <person name="LaButti K."/>
            <person name="Lindquist E.A."/>
            <person name="Lipzen A."/>
            <person name="Lundell T."/>
            <person name="Morin E."/>
            <person name="Murat C."/>
            <person name="Riley R."/>
            <person name="Ohm R."/>
            <person name="Sun H."/>
            <person name="Tunlid A."/>
            <person name="Henrissat B."/>
            <person name="Grigoriev I.V."/>
            <person name="Hibbett D.S."/>
            <person name="Martin F."/>
        </authorList>
    </citation>
    <scope>NUCLEOTIDE SEQUENCE [LARGE SCALE GENOMIC DNA]</scope>
    <source>
        <strain evidence="3">ATCC 200175</strain>
    </source>
</reference>
<accession>A0A0C9SRG4</accession>
<reference evidence="2 3" key="1">
    <citation type="submission" date="2014-06" db="EMBL/GenBank/DDBJ databases">
        <authorList>
            <consortium name="DOE Joint Genome Institute"/>
            <person name="Kuo A."/>
            <person name="Kohler A."/>
            <person name="Nagy L.G."/>
            <person name="Floudas D."/>
            <person name="Copeland A."/>
            <person name="Barry K.W."/>
            <person name="Cichocki N."/>
            <person name="Veneault-Fourrey C."/>
            <person name="LaButti K."/>
            <person name="Lindquist E.A."/>
            <person name="Lipzen A."/>
            <person name="Lundell T."/>
            <person name="Morin E."/>
            <person name="Murat C."/>
            <person name="Sun H."/>
            <person name="Tunlid A."/>
            <person name="Henrissat B."/>
            <person name="Grigoriev I.V."/>
            <person name="Hibbett D.S."/>
            <person name="Martin F."/>
            <person name="Nordberg H.P."/>
            <person name="Cantor M.N."/>
            <person name="Hua S.X."/>
        </authorList>
    </citation>
    <scope>NUCLEOTIDE SEQUENCE [LARGE SCALE GENOMIC DNA]</scope>
    <source>
        <strain evidence="2 3">ATCC 200175</strain>
    </source>
</reference>
<feature type="compositionally biased region" description="Pro residues" evidence="1">
    <location>
        <begin position="19"/>
        <end position="30"/>
    </location>
</feature>
<proteinExistence type="predicted"/>
<feature type="region of interest" description="Disordered" evidence="1">
    <location>
        <begin position="1"/>
        <end position="54"/>
    </location>
</feature>
<gene>
    <name evidence="2" type="ORF">PAXINDRAFT_16590</name>
</gene>
<evidence type="ECO:0000256" key="1">
    <source>
        <dbReference type="SAM" id="MobiDB-lite"/>
    </source>
</evidence>
<protein>
    <submittedName>
        <fullName evidence="2">Uncharacterized protein</fullName>
    </submittedName>
</protein>
<dbReference type="AlphaFoldDB" id="A0A0C9SRG4"/>
<dbReference type="HOGENOM" id="CLU_2171864_0_0_1"/>
<name>A0A0C9SRG4_PAXIN</name>
<evidence type="ECO:0000313" key="2">
    <source>
        <dbReference type="EMBL" id="KIJ10439.1"/>
    </source>
</evidence>
<dbReference type="EMBL" id="KN819406">
    <property type="protein sequence ID" value="KIJ10439.1"/>
    <property type="molecule type" value="Genomic_DNA"/>
</dbReference>
<organism evidence="2 3">
    <name type="scientific">Paxillus involutus ATCC 200175</name>
    <dbReference type="NCBI Taxonomy" id="664439"/>
    <lineage>
        <taxon>Eukaryota</taxon>
        <taxon>Fungi</taxon>
        <taxon>Dikarya</taxon>
        <taxon>Basidiomycota</taxon>
        <taxon>Agaricomycotina</taxon>
        <taxon>Agaricomycetes</taxon>
        <taxon>Agaricomycetidae</taxon>
        <taxon>Boletales</taxon>
        <taxon>Paxilineae</taxon>
        <taxon>Paxillaceae</taxon>
        <taxon>Paxillus</taxon>
    </lineage>
</organism>
<dbReference type="Proteomes" id="UP000053647">
    <property type="component" value="Unassembled WGS sequence"/>
</dbReference>
<sequence>MEVTISNYKRKASELGEGPPTPGPAPPQPRPFDLQVPNDSDDESDVEPSAVNDEMERGMIDDDIDLSSFFFHNVLDDAAKSRSQALPALKMNMLPAKTSSKAVSKASDWESW</sequence>
<keyword evidence="3" id="KW-1185">Reference proteome</keyword>
<dbReference type="OrthoDB" id="10438400at2759"/>